<organism evidence="11 12">
    <name type="scientific">Pseudoprimorskyibacter insulae</name>
    <dbReference type="NCBI Taxonomy" id="1695997"/>
    <lineage>
        <taxon>Bacteria</taxon>
        <taxon>Pseudomonadati</taxon>
        <taxon>Pseudomonadota</taxon>
        <taxon>Alphaproteobacteria</taxon>
        <taxon>Rhodobacterales</taxon>
        <taxon>Paracoccaceae</taxon>
        <taxon>Pseudoprimorskyibacter</taxon>
    </lineage>
</organism>
<comment type="caution">
    <text evidence="9">Lacks conserved residue(s) required for the propagation of feature annotation.</text>
</comment>
<dbReference type="PANTHER" id="PTHR35011:SF11">
    <property type="entry name" value="TRAP TRANSPORTER SMALL PERMEASE PROTEIN"/>
    <property type="match status" value="1"/>
</dbReference>
<keyword evidence="12" id="KW-1185">Reference proteome</keyword>
<reference evidence="12" key="1">
    <citation type="submission" date="2018-03" db="EMBL/GenBank/DDBJ databases">
        <authorList>
            <person name="Rodrigo-Torres L."/>
            <person name="Arahal R. D."/>
            <person name="Lucena T."/>
        </authorList>
    </citation>
    <scope>NUCLEOTIDE SEQUENCE [LARGE SCALE GENOMIC DNA]</scope>
    <source>
        <strain evidence="12">CECT 8871</strain>
    </source>
</reference>
<dbReference type="GO" id="GO:0022857">
    <property type="term" value="F:transmembrane transporter activity"/>
    <property type="evidence" value="ECO:0007669"/>
    <property type="project" value="UniProtKB-UniRule"/>
</dbReference>
<evidence type="ECO:0000313" key="11">
    <source>
        <dbReference type="EMBL" id="SPF80257.1"/>
    </source>
</evidence>
<keyword evidence="2 9" id="KW-0813">Transport</keyword>
<dbReference type="RefSeq" id="WP_108886127.1">
    <property type="nucleotide sequence ID" value="NZ_OMOJ01000003.1"/>
</dbReference>
<dbReference type="GO" id="GO:0015740">
    <property type="term" value="P:C4-dicarboxylate transport"/>
    <property type="evidence" value="ECO:0007669"/>
    <property type="project" value="TreeGrafter"/>
</dbReference>
<dbReference type="Proteomes" id="UP000244904">
    <property type="component" value="Unassembled WGS sequence"/>
</dbReference>
<dbReference type="InterPro" id="IPR007387">
    <property type="entry name" value="TRAP_DctQ"/>
</dbReference>
<keyword evidence="6 9" id="KW-1133">Transmembrane helix</keyword>
<evidence type="ECO:0000256" key="1">
    <source>
        <dbReference type="ARBA" id="ARBA00004429"/>
    </source>
</evidence>
<sequence length="164" mass="17902">MATELSLIDRALNAIASVAMGLSSVLMVVLIVIFGWLVFGRYVLNDTPTWVEQLALLIVVWIAFLAAAVGIRRNSHLAVDFIRDAMPGPLRRACVLLSIAALLFFGVVMAWQGYVMFERTAQREIPLLGVSEGWRAVPVALSGAMIALFCLDELIKTLLAGDRS</sequence>
<dbReference type="PANTHER" id="PTHR35011">
    <property type="entry name" value="2,3-DIKETO-L-GULONATE TRAP TRANSPORTER SMALL PERMEASE PROTEIN YIAM"/>
    <property type="match status" value="1"/>
</dbReference>
<dbReference type="Pfam" id="PF04290">
    <property type="entry name" value="DctQ"/>
    <property type="match status" value="1"/>
</dbReference>
<evidence type="ECO:0000256" key="6">
    <source>
        <dbReference type="ARBA" id="ARBA00022989"/>
    </source>
</evidence>
<keyword evidence="5 9" id="KW-0812">Transmembrane</keyword>
<protein>
    <recommendedName>
        <fullName evidence="9">TRAP transporter small permease protein</fullName>
    </recommendedName>
</protein>
<dbReference type="InterPro" id="IPR055348">
    <property type="entry name" value="DctQ"/>
</dbReference>
<feature type="transmembrane region" description="Helical" evidence="9">
    <location>
        <begin position="12"/>
        <end position="38"/>
    </location>
</feature>
<comment type="function">
    <text evidence="9">Part of the tripartite ATP-independent periplasmic (TRAP) transport system.</text>
</comment>
<evidence type="ECO:0000256" key="7">
    <source>
        <dbReference type="ARBA" id="ARBA00023136"/>
    </source>
</evidence>
<keyword evidence="3" id="KW-1003">Cell membrane</keyword>
<feature type="transmembrane region" description="Helical" evidence="9">
    <location>
        <begin position="50"/>
        <end position="72"/>
    </location>
</feature>
<dbReference type="AlphaFoldDB" id="A0A2R8AWG7"/>
<comment type="subunit">
    <text evidence="9">The complex comprises the extracytoplasmic solute receptor protein and the two transmembrane proteins.</text>
</comment>
<evidence type="ECO:0000259" key="10">
    <source>
        <dbReference type="Pfam" id="PF04290"/>
    </source>
</evidence>
<comment type="subcellular location">
    <subcellularLocation>
        <location evidence="1 9">Cell inner membrane</location>
        <topology evidence="1 9">Multi-pass membrane protein</topology>
    </subcellularLocation>
</comment>
<accession>A0A2R8AWG7</accession>
<evidence type="ECO:0000256" key="3">
    <source>
        <dbReference type="ARBA" id="ARBA00022475"/>
    </source>
</evidence>
<evidence type="ECO:0000256" key="9">
    <source>
        <dbReference type="RuleBase" id="RU369079"/>
    </source>
</evidence>
<evidence type="ECO:0000256" key="8">
    <source>
        <dbReference type="ARBA" id="ARBA00038436"/>
    </source>
</evidence>
<dbReference type="GO" id="GO:0005886">
    <property type="term" value="C:plasma membrane"/>
    <property type="evidence" value="ECO:0007669"/>
    <property type="project" value="UniProtKB-SubCell"/>
</dbReference>
<evidence type="ECO:0000256" key="5">
    <source>
        <dbReference type="ARBA" id="ARBA00022692"/>
    </source>
</evidence>
<evidence type="ECO:0000256" key="2">
    <source>
        <dbReference type="ARBA" id="ARBA00022448"/>
    </source>
</evidence>
<gene>
    <name evidence="11" type="primary">siaQ_1</name>
    <name evidence="11" type="ORF">PRI8871_02064</name>
</gene>
<dbReference type="OrthoDB" id="4964541at2"/>
<evidence type="ECO:0000256" key="4">
    <source>
        <dbReference type="ARBA" id="ARBA00022519"/>
    </source>
</evidence>
<feature type="domain" description="Tripartite ATP-independent periplasmic transporters DctQ component" evidence="10">
    <location>
        <begin position="30"/>
        <end position="158"/>
    </location>
</feature>
<keyword evidence="4 9" id="KW-0997">Cell inner membrane</keyword>
<keyword evidence="7 9" id="KW-0472">Membrane</keyword>
<name>A0A2R8AWG7_9RHOB</name>
<feature type="transmembrane region" description="Helical" evidence="9">
    <location>
        <begin position="93"/>
        <end position="114"/>
    </location>
</feature>
<evidence type="ECO:0000313" key="12">
    <source>
        <dbReference type="Proteomes" id="UP000244904"/>
    </source>
</evidence>
<dbReference type="EMBL" id="OMOJ01000003">
    <property type="protein sequence ID" value="SPF80257.1"/>
    <property type="molecule type" value="Genomic_DNA"/>
</dbReference>
<proteinExistence type="inferred from homology"/>
<comment type="similarity">
    <text evidence="8 9">Belongs to the TRAP transporter small permease family.</text>
</comment>